<dbReference type="EMBL" id="MZ868713">
    <property type="protein sequence ID" value="UAW53507.1"/>
    <property type="molecule type" value="Genomic_DNA"/>
</dbReference>
<evidence type="ECO:0000313" key="1">
    <source>
        <dbReference type="EMBL" id="UAW53507.1"/>
    </source>
</evidence>
<protein>
    <submittedName>
        <fullName evidence="1">Uncharacterized protein</fullName>
    </submittedName>
</protein>
<proteinExistence type="predicted"/>
<dbReference type="Proteomes" id="UP000828763">
    <property type="component" value="Segment"/>
</dbReference>
<accession>A0AAE9BS03</accession>
<keyword evidence="2" id="KW-1185">Reference proteome</keyword>
<reference evidence="1 2" key="1">
    <citation type="submission" date="2021-08" db="EMBL/GenBank/DDBJ databases">
        <authorList>
            <person name="Martino G."/>
            <person name="Holtappels D."/>
            <person name="Wagemans J."/>
            <person name="Lavigne R."/>
            <person name="Turina M."/>
            <person name="Ciuffo M."/>
        </authorList>
    </citation>
    <scope>NUCLEOTIDE SEQUENCE [LARGE SCALE GENOMIC DNA]</scope>
</reference>
<name>A0AAE9BS03_9CAUD</name>
<sequence>MIVPRGISSHRKKKTSVVCAEILYTIHTQNESIAADGIQLTVLLALYQSKKINFN</sequence>
<evidence type="ECO:0000313" key="2">
    <source>
        <dbReference type="Proteomes" id="UP000828763"/>
    </source>
</evidence>
<organism evidence="1 2">
    <name type="scientific">Pseudomonas phage psageK4e</name>
    <dbReference type="NCBI Taxonomy" id="2875723"/>
    <lineage>
        <taxon>Viruses</taxon>
        <taxon>Duplodnaviria</taxon>
        <taxon>Heunggongvirae</taxon>
        <taxon>Uroviricota</taxon>
        <taxon>Caudoviricetes</taxon>
        <taxon>Vandenendeviridae</taxon>
        <taxon>Gorskivirinae</taxon>
        <taxon>Otagovirus</taxon>
        <taxon>Otagovirus psagek4e</taxon>
    </lineage>
</organism>
<gene>
    <name evidence="1" type="ORF">psageK4e_059</name>
</gene>